<proteinExistence type="predicted"/>
<comment type="caution">
    <text evidence="2">The sequence shown here is derived from an EMBL/GenBank/DDBJ whole genome shotgun (WGS) entry which is preliminary data.</text>
</comment>
<evidence type="ECO:0000313" key="2">
    <source>
        <dbReference type="EMBL" id="GKT19969.1"/>
    </source>
</evidence>
<dbReference type="Proteomes" id="UP001057375">
    <property type="component" value="Unassembled WGS sequence"/>
</dbReference>
<gene>
    <name evidence="2" type="ORF">ADUPG1_004356</name>
</gene>
<dbReference type="PROSITE" id="PS51832">
    <property type="entry name" value="HD_GYP"/>
    <property type="match status" value="1"/>
</dbReference>
<feature type="domain" description="HD-GYP" evidence="1">
    <location>
        <begin position="1"/>
        <end position="103"/>
    </location>
</feature>
<feature type="non-terminal residue" evidence="2">
    <location>
        <position position="1"/>
    </location>
</feature>
<dbReference type="Gene3D" id="1.10.3210.10">
    <property type="entry name" value="Hypothetical protein af1432"/>
    <property type="match status" value="1"/>
</dbReference>
<reference evidence="2" key="1">
    <citation type="submission" date="2022-03" db="EMBL/GenBank/DDBJ databases">
        <title>Draft genome sequence of Aduncisulcus paluster, a free-living microaerophilic Fornicata.</title>
        <authorList>
            <person name="Yuyama I."/>
            <person name="Kume K."/>
            <person name="Tamura T."/>
            <person name="Inagaki Y."/>
            <person name="Hashimoto T."/>
        </authorList>
    </citation>
    <scope>NUCLEOTIDE SEQUENCE</scope>
    <source>
        <strain evidence="2">NY0171</strain>
    </source>
</reference>
<dbReference type="PANTHER" id="PTHR43155:SF2">
    <property type="entry name" value="CYCLIC DI-GMP PHOSPHODIESTERASE PA4108"/>
    <property type="match status" value="1"/>
</dbReference>
<dbReference type="EMBL" id="BQXS01006439">
    <property type="protein sequence ID" value="GKT19969.1"/>
    <property type="molecule type" value="Genomic_DNA"/>
</dbReference>
<dbReference type="InterPro" id="IPR003607">
    <property type="entry name" value="HD/PDEase_dom"/>
</dbReference>
<organism evidence="2 3">
    <name type="scientific">Aduncisulcus paluster</name>
    <dbReference type="NCBI Taxonomy" id="2918883"/>
    <lineage>
        <taxon>Eukaryota</taxon>
        <taxon>Metamonada</taxon>
        <taxon>Carpediemonas-like organisms</taxon>
        <taxon>Aduncisulcus</taxon>
    </lineage>
</organism>
<dbReference type="PANTHER" id="PTHR43155">
    <property type="entry name" value="CYCLIC DI-GMP PHOSPHODIESTERASE PA4108-RELATED"/>
    <property type="match status" value="1"/>
</dbReference>
<dbReference type="CDD" id="cd00077">
    <property type="entry name" value="HDc"/>
    <property type="match status" value="1"/>
</dbReference>
<dbReference type="InterPro" id="IPR037522">
    <property type="entry name" value="HD_GYP_dom"/>
</dbReference>
<dbReference type="Pfam" id="PF13487">
    <property type="entry name" value="HD_5"/>
    <property type="match status" value="1"/>
</dbReference>
<keyword evidence="3" id="KW-1185">Reference proteome</keyword>
<name>A0ABQ5JWE0_9EUKA</name>
<dbReference type="SUPFAM" id="SSF109604">
    <property type="entry name" value="HD-domain/PDEase-like"/>
    <property type="match status" value="1"/>
</dbReference>
<protein>
    <submittedName>
        <fullName evidence="2">Phosphohydrolase</fullName>
    </submittedName>
</protein>
<evidence type="ECO:0000259" key="1">
    <source>
        <dbReference type="PROSITE" id="PS51832"/>
    </source>
</evidence>
<accession>A0ABQ5JWE0</accession>
<evidence type="ECO:0000313" key="3">
    <source>
        <dbReference type="Proteomes" id="UP001057375"/>
    </source>
</evidence>
<sequence>IKWTRELKNVPIISASHHEKMNGEGYPKGLTADQMPIQARMLAVADIFDALTAKDRPYKPAIPIPKTLQIIQEEADRYHLDPDLVDIFIREKAYELDKEADES</sequence>